<accession>A0A139AIE3</accession>
<protein>
    <submittedName>
        <fullName evidence="1">Uncharacterized protein</fullName>
    </submittedName>
</protein>
<dbReference type="AlphaFoldDB" id="A0A139AIE3"/>
<sequence length="58" mass="6028">MCQILKPEIHGAEAFVANEQKAMSGLNVASRTFKLQELEEHGTVLSAASGSGGGSLLL</sequence>
<keyword evidence="2" id="KW-1185">Reference proteome</keyword>
<evidence type="ECO:0000313" key="2">
    <source>
        <dbReference type="Proteomes" id="UP000070544"/>
    </source>
</evidence>
<evidence type="ECO:0000313" key="1">
    <source>
        <dbReference type="EMBL" id="KXS16557.1"/>
    </source>
</evidence>
<proteinExistence type="predicted"/>
<reference evidence="1 2" key="1">
    <citation type="journal article" date="2015" name="Genome Biol. Evol.">
        <title>Phylogenomic analyses indicate that early fungi evolved digesting cell walls of algal ancestors of land plants.</title>
        <authorList>
            <person name="Chang Y."/>
            <person name="Wang S."/>
            <person name="Sekimoto S."/>
            <person name="Aerts A.L."/>
            <person name="Choi C."/>
            <person name="Clum A."/>
            <person name="LaButti K.M."/>
            <person name="Lindquist E.A."/>
            <person name="Yee Ngan C."/>
            <person name="Ohm R.A."/>
            <person name="Salamov A.A."/>
            <person name="Grigoriev I.V."/>
            <person name="Spatafora J.W."/>
            <person name="Berbee M.L."/>
        </authorList>
    </citation>
    <scope>NUCLEOTIDE SEQUENCE [LARGE SCALE GENOMIC DNA]</scope>
    <source>
        <strain evidence="1 2">JEL478</strain>
    </source>
</reference>
<dbReference type="Proteomes" id="UP000070544">
    <property type="component" value="Unassembled WGS sequence"/>
</dbReference>
<name>A0A139AIE3_GONPJ</name>
<dbReference type="EMBL" id="KQ965752">
    <property type="protein sequence ID" value="KXS16557.1"/>
    <property type="molecule type" value="Genomic_DNA"/>
</dbReference>
<gene>
    <name evidence="1" type="ORF">M427DRAFT_31256</name>
</gene>
<organism evidence="1 2">
    <name type="scientific">Gonapodya prolifera (strain JEL478)</name>
    <name type="common">Monoblepharis prolifera</name>
    <dbReference type="NCBI Taxonomy" id="1344416"/>
    <lineage>
        <taxon>Eukaryota</taxon>
        <taxon>Fungi</taxon>
        <taxon>Fungi incertae sedis</taxon>
        <taxon>Chytridiomycota</taxon>
        <taxon>Chytridiomycota incertae sedis</taxon>
        <taxon>Monoblepharidomycetes</taxon>
        <taxon>Monoblepharidales</taxon>
        <taxon>Gonapodyaceae</taxon>
        <taxon>Gonapodya</taxon>
    </lineage>
</organism>